<evidence type="ECO:0000313" key="2">
    <source>
        <dbReference type="Proteomes" id="UP000694386"/>
    </source>
</evidence>
<reference evidence="1" key="1">
    <citation type="submission" date="2025-08" db="UniProtKB">
        <authorList>
            <consortium name="Ensembl"/>
        </authorList>
    </citation>
    <scope>IDENTIFICATION</scope>
</reference>
<dbReference type="Proteomes" id="UP000694386">
    <property type="component" value="Unplaced"/>
</dbReference>
<reference evidence="1" key="2">
    <citation type="submission" date="2025-09" db="UniProtKB">
        <authorList>
            <consortium name="Ensembl"/>
        </authorList>
    </citation>
    <scope>IDENTIFICATION</scope>
</reference>
<dbReference type="Ensembl" id="ENSCGRT00001016183.1">
    <property type="protein sequence ID" value="ENSCGRP00001011950.1"/>
    <property type="gene ID" value="ENSCGRG00001013476.1"/>
</dbReference>
<sequence length="55" mass="5680">SPCTVFDTGTGVTFVTPNTLQAAVVIDVTDAGGADSVHVSMGELCAFHIHFNLLC</sequence>
<accession>A0A8C2LZA5</accession>
<dbReference type="AlphaFoldDB" id="A0A8C2LZA5"/>
<name>A0A8C2LZA5_CRIGR</name>
<protein>
    <submittedName>
        <fullName evidence="1">Predicted gene 10197</fullName>
    </submittedName>
</protein>
<proteinExistence type="predicted"/>
<evidence type="ECO:0000313" key="1">
    <source>
        <dbReference type="Ensembl" id="ENSCGRP00001011950.1"/>
    </source>
</evidence>
<organism evidence="1 2">
    <name type="scientific">Cricetulus griseus</name>
    <name type="common">Chinese hamster</name>
    <name type="synonym">Cricetulus barabensis griseus</name>
    <dbReference type="NCBI Taxonomy" id="10029"/>
    <lineage>
        <taxon>Eukaryota</taxon>
        <taxon>Metazoa</taxon>
        <taxon>Chordata</taxon>
        <taxon>Craniata</taxon>
        <taxon>Vertebrata</taxon>
        <taxon>Euteleostomi</taxon>
        <taxon>Mammalia</taxon>
        <taxon>Eutheria</taxon>
        <taxon>Euarchontoglires</taxon>
        <taxon>Glires</taxon>
        <taxon>Rodentia</taxon>
        <taxon>Myomorpha</taxon>
        <taxon>Muroidea</taxon>
        <taxon>Cricetidae</taxon>
        <taxon>Cricetinae</taxon>
        <taxon>Cricetulus</taxon>
    </lineage>
</organism>